<comment type="caution">
    <text evidence="2">The sequence shown here is derived from an EMBL/GenBank/DDBJ whole genome shotgun (WGS) entry which is preliminary data.</text>
</comment>
<organism evidence="2 3">
    <name type="scientific">Fusarium austroafricanum</name>
    <dbReference type="NCBI Taxonomy" id="2364996"/>
    <lineage>
        <taxon>Eukaryota</taxon>
        <taxon>Fungi</taxon>
        <taxon>Dikarya</taxon>
        <taxon>Ascomycota</taxon>
        <taxon>Pezizomycotina</taxon>
        <taxon>Sordariomycetes</taxon>
        <taxon>Hypocreomycetidae</taxon>
        <taxon>Hypocreales</taxon>
        <taxon>Nectriaceae</taxon>
        <taxon>Fusarium</taxon>
        <taxon>Fusarium concolor species complex</taxon>
    </lineage>
</organism>
<reference evidence="2" key="1">
    <citation type="submission" date="2020-01" db="EMBL/GenBank/DDBJ databases">
        <title>Identification and distribution of gene clusters putatively required for synthesis of sphingolipid metabolism inhibitors in phylogenetically diverse species of the filamentous fungus Fusarium.</title>
        <authorList>
            <person name="Kim H.-S."/>
            <person name="Busman M."/>
            <person name="Brown D.W."/>
            <person name="Divon H."/>
            <person name="Uhlig S."/>
            <person name="Proctor R.H."/>
        </authorList>
    </citation>
    <scope>NUCLEOTIDE SEQUENCE</scope>
    <source>
        <strain evidence="2">NRRL 53441</strain>
    </source>
</reference>
<sequence length="434" mass="49313">MASLDTLPCEILLQIFNDNSPQDLCCLSYTCKRLGSIAGACFWKDIELHERGYHKSSAELNEPLPYKSPNRFYHNTKRNGWRSGINKRAEKLFTLLQTLHARDEERLKELAGRVKCLCTVIEAFWHPGESLVEDSVSVWNLLPYFTNLEYLELHGNQWEDLPEIRAAPLSKLRFAKLFGYIPRPVATYVLRSEKTLERLELGMLDQPVSRDAGIAVEDDMNRGRRQISSGGAVPRPLGDFFPNTSTSFPRLTHLYLCQPSNSWGDYFNQSNSWSVSAEKSSLEAWRKLLLASSRTLETLVLEQRPAAGEEDNEGFSEEEFLNTGATGFGDRALVETLGRTIIDKDALPKLSQVYLYGLVARPRARGRPPHETPADWLLHGLEGRGVTCEARRGKWCLFDQDSGETNWAKWAGDGNYNVHDCYMGIRWYTLLAEV</sequence>
<accession>A0A8H4NRC2</accession>
<evidence type="ECO:0000313" key="2">
    <source>
        <dbReference type="EMBL" id="KAF4442353.1"/>
    </source>
</evidence>
<dbReference type="Pfam" id="PF12937">
    <property type="entry name" value="F-box-like"/>
    <property type="match status" value="1"/>
</dbReference>
<dbReference type="PROSITE" id="PS51450">
    <property type="entry name" value="LRR"/>
    <property type="match status" value="1"/>
</dbReference>
<dbReference type="InterPro" id="IPR036047">
    <property type="entry name" value="F-box-like_dom_sf"/>
</dbReference>
<dbReference type="InterPro" id="IPR001611">
    <property type="entry name" value="Leu-rich_rpt"/>
</dbReference>
<feature type="domain" description="F-box" evidence="1">
    <location>
        <begin position="1"/>
        <end position="46"/>
    </location>
</feature>
<protein>
    <recommendedName>
        <fullName evidence="1">F-box domain-containing protein</fullName>
    </recommendedName>
</protein>
<name>A0A8H4NRC2_9HYPO</name>
<dbReference type="InterPro" id="IPR001810">
    <property type="entry name" value="F-box_dom"/>
</dbReference>
<dbReference type="SUPFAM" id="SSF81383">
    <property type="entry name" value="F-box domain"/>
    <property type="match status" value="1"/>
</dbReference>
<dbReference type="PROSITE" id="PS50181">
    <property type="entry name" value="FBOX"/>
    <property type="match status" value="1"/>
</dbReference>
<dbReference type="AlphaFoldDB" id="A0A8H4NRC2"/>
<gene>
    <name evidence="2" type="ORF">F53441_11781</name>
</gene>
<evidence type="ECO:0000259" key="1">
    <source>
        <dbReference type="PROSITE" id="PS50181"/>
    </source>
</evidence>
<dbReference type="OrthoDB" id="3927840at2759"/>
<proteinExistence type="predicted"/>
<dbReference type="Proteomes" id="UP000605986">
    <property type="component" value="Unassembled WGS sequence"/>
</dbReference>
<evidence type="ECO:0000313" key="3">
    <source>
        <dbReference type="Proteomes" id="UP000605986"/>
    </source>
</evidence>
<dbReference type="EMBL" id="JAADJG010000600">
    <property type="protein sequence ID" value="KAF4442353.1"/>
    <property type="molecule type" value="Genomic_DNA"/>
</dbReference>
<keyword evidence="3" id="KW-1185">Reference proteome</keyword>